<evidence type="ECO:0000313" key="2">
    <source>
        <dbReference type="EMBL" id="KZT63024.1"/>
    </source>
</evidence>
<gene>
    <name evidence="2" type="ORF">DAEQUDRAFT_771037</name>
</gene>
<evidence type="ECO:0000256" key="1">
    <source>
        <dbReference type="SAM" id="Phobius"/>
    </source>
</evidence>
<keyword evidence="1" id="KW-0472">Membrane</keyword>
<keyword evidence="3" id="KW-1185">Reference proteome</keyword>
<dbReference type="Proteomes" id="UP000076727">
    <property type="component" value="Unassembled WGS sequence"/>
</dbReference>
<feature type="transmembrane region" description="Helical" evidence="1">
    <location>
        <begin position="37"/>
        <end position="55"/>
    </location>
</feature>
<sequence length="57" mass="6559">MAMELVSSKNKEEPPKMLEEMIPPYLHDFLLIFDKGIALHLVVVADYLCSLGYFARM</sequence>
<proteinExistence type="predicted"/>
<name>A0A165KEB0_9APHY</name>
<organism evidence="2 3">
    <name type="scientific">Daedalea quercina L-15889</name>
    <dbReference type="NCBI Taxonomy" id="1314783"/>
    <lineage>
        <taxon>Eukaryota</taxon>
        <taxon>Fungi</taxon>
        <taxon>Dikarya</taxon>
        <taxon>Basidiomycota</taxon>
        <taxon>Agaricomycotina</taxon>
        <taxon>Agaricomycetes</taxon>
        <taxon>Polyporales</taxon>
        <taxon>Fomitopsis</taxon>
    </lineage>
</organism>
<accession>A0A165KEB0</accession>
<keyword evidence="1" id="KW-1133">Transmembrane helix</keyword>
<dbReference type="EMBL" id="KV429357">
    <property type="protein sequence ID" value="KZT63024.1"/>
    <property type="molecule type" value="Genomic_DNA"/>
</dbReference>
<dbReference type="AlphaFoldDB" id="A0A165KEB0"/>
<protein>
    <submittedName>
        <fullName evidence="2">Uncharacterized protein</fullName>
    </submittedName>
</protein>
<evidence type="ECO:0000313" key="3">
    <source>
        <dbReference type="Proteomes" id="UP000076727"/>
    </source>
</evidence>
<keyword evidence="1" id="KW-0812">Transmembrane</keyword>
<reference evidence="2 3" key="1">
    <citation type="journal article" date="2016" name="Mol. Biol. Evol.">
        <title>Comparative Genomics of Early-Diverging Mushroom-Forming Fungi Provides Insights into the Origins of Lignocellulose Decay Capabilities.</title>
        <authorList>
            <person name="Nagy L.G."/>
            <person name="Riley R."/>
            <person name="Tritt A."/>
            <person name="Adam C."/>
            <person name="Daum C."/>
            <person name="Floudas D."/>
            <person name="Sun H."/>
            <person name="Yadav J.S."/>
            <person name="Pangilinan J."/>
            <person name="Larsson K.H."/>
            <person name="Matsuura K."/>
            <person name="Barry K."/>
            <person name="Labutti K."/>
            <person name="Kuo R."/>
            <person name="Ohm R.A."/>
            <person name="Bhattacharya S.S."/>
            <person name="Shirouzu T."/>
            <person name="Yoshinaga Y."/>
            <person name="Martin F.M."/>
            <person name="Grigoriev I.V."/>
            <person name="Hibbett D.S."/>
        </authorList>
    </citation>
    <scope>NUCLEOTIDE SEQUENCE [LARGE SCALE GENOMIC DNA]</scope>
    <source>
        <strain evidence="2 3">L-15889</strain>
    </source>
</reference>